<evidence type="ECO:0000256" key="5">
    <source>
        <dbReference type="ARBA" id="ARBA00022777"/>
    </source>
</evidence>
<dbReference type="InterPro" id="IPR052162">
    <property type="entry name" value="Sensor_kinase/Photoreceptor"/>
</dbReference>
<dbReference type="InterPro" id="IPR000014">
    <property type="entry name" value="PAS"/>
</dbReference>
<dbReference type="PROSITE" id="PS50113">
    <property type="entry name" value="PAC"/>
    <property type="match status" value="2"/>
</dbReference>
<keyword evidence="5" id="KW-0418">Kinase</keyword>
<dbReference type="SMART" id="SM00091">
    <property type="entry name" value="PAS"/>
    <property type="match status" value="2"/>
</dbReference>
<proteinExistence type="predicted"/>
<feature type="domain" description="PAC" evidence="7">
    <location>
        <begin position="212"/>
        <end position="251"/>
    </location>
</feature>
<dbReference type="SMART" id="SM00086">
    <property type="entry name" value="PAC"/>
    <property type="match status" value="2"/>
</dbReference>
<keyword evidence="3" id="KW-0597">Phosphoprotein</keyword>
<dbReference type="CDD" id="cd00130">
    <property type="entry name" value="PAS"/>
    <property type="match status" value="2"/>
</dbReference>
<dbReference type="PANTHER" id="PTHR43304">
    <property type="entry name" value="PHYTOCHROME-LIKE PROTEIN CPH1"/>
    <property type="match status" value="1"/>
</dbReference>
<dbReference type="AlphaFoldDB" id="A0A7V8NQ13"/>
<evidence type="ECO:0000256" key="3">
    <source>
        <dbReference type="ARBA" id="ARBA00022553"/>
    </source>
</evidence>
<dbReference type="EC" id="2.7.13.3" evidence="2"/>
<dbReference type="PANTHER" id="PTHR43304:SF1">
    <property type="entry name" value="PAC DOMAIN-CONTAINING PROTEIN"/>
    <property type="match status" value="1"/>
</dbReference>
<accession>A0A7V8NQ13</accession>
<dbReference type="Gene3D" id="3.30.450.20">
    <property type="entry name" value="PAS domain"/>
    <property type="match status" value="2"/>
</dbReference>
<dbReference type="EMBL" id="JACDQQ010000983">
    <property type="protein sequence ID" value="MBA0085355.1"/>
    <property type="molecule type" value="Genomic_DNA"/>
</dbReference>
<gene>
    <name evidence="8" type="ORF">HRJ53_10185</name>
</gene>
<dbReference type="InterPro" id="IPR000700">
    <property type="entry name" value="PAS-assoc_C"/>
</dbReference>
<feature type="domain" description="PAS" evidence="6">
    <location>
        <begin position="138"/>
        <end position="209"/>
    </location>
</feature>
<sequence length="251" mass="29161">MASGSPIDKLVNTEDRERAERELQQLVDAVPQHIVVLSGDGHRLYANQAAREYHGLTLDQFLVEAITNCFHLDDIENYRSMRDSGIASGQPWEAEARLRGKDGRYRWFLIRGKPFRKEGGRVTRWYLTRTDIEERKLAEKELRQLIDVVPQSLCVDDADGTVLYANNQLLNYLGFTLEEAQAVDFRTRIFHPDDLERVLSTGREAMSRGAPWEIEVRIKRKDGQYRWFLIRYNPLCDEQGKIVRWYAAGTD</sequence>
<organism evidence="8 9">
    <name type="scientific">Candidatus Acidiferrum panamense</name>
    <dbReference type="NCBI Taxonomy" id="2741543"/>
    <lineage>
        <taxon>Bacteria</taxon>
        <taxon>Pseudomonadati</taxon>
        <taxon>Acidobacteriota</taxon>
        <taxon>Terriglobia</taxon>
        <taxon>Candidatus Acidiferrales</taxon>
        <taxon>Candidatus Acidiferrum</taxon>
    </lineage>
</organism>
<evidence type="ECO:0000259" key="6">
    <source>
        <dbReference type="PROSITE" id="PS50112"/>
    </source>
</evidence>
<comment type="caution">
    <text evidence="8">The sequence shown here is derived from an EMBL/GenBank/DDBJ whole genome shotgun (WGS) entry which is preliminary data.</text>
</comment>
<dbReference type="GO" id="GO:0004673">
    <property type="term" value="F:protein histidine kinase activity"/>
    <property type="evidence" value="ECO:0007669"/>
    <property type="project" value="UniProtKB-EC"/>
</dbReference>
<feature type="domain" description="PAC" evidence="7">
    <location>
        <begin position="92"/>
        <end position="144"/>
    </location>
</feature>
<dbReference type="InterPro" id="IPR013655">
    <property type="entry name" value="PAS_fold_3"/>
</dbReference>
<dbReference type="InterPro" id="IPR035965">
    <property type="entry name" value="PAS-like_dom_sf"/>
</dbReference>
<dbReference type="Proteomes" id="UP000567293">
    <property type="component" value="Unassembled WGS sequence"/>
</dbReference>
<name>A0A7V8NQ13_9BACT</name>
<feature type="non-terminal residue" evidence="8">
    <location>
        <position position="251"/>
    </location>
</feature>
<evidence type="ECO:0000313" key="9">
    <source>
        <dbReference type="Proteomes" id="UP000567293"/>
    </source>
</evidence>
<evidence type="ECO:0000259" key="7">
    <source>
        <dbReference type="PROSITE" id="PS50113"/>
    </source>
</evidence>
<evidence type="ECO:0000313" key="8">
    <source>
        <dbReference type="EMBL" id="MBA0085355.1"/>
    </source>
</evidence>
<evidence type="ECO:0000256" key="2">
    <source>
        <dbReference type="ARBA" id="ARBA00012438"/>
    </source>
</evidence>
<dbReference type="SUPFAM" id="SSF55785">
    <property type="entry name" value="PYP-like sensor domain (PAS domain)"/>
    <property type="match status" value="2"/>
</dbReference>
<dbReference type="PROSITE" id="PS50112">
    <property type="entry name" value="PAS"/>
    <property type="match status" value="2"/>
</dbReference>
<dbReference type="FunFam" id="3.30.450.20:FF:000099">
    <property type="entry name" value="Sensory box sensor histidine kinase"/>
    <property type="match status" value="1"/>
</dbReference>
<comment type="catalytic activity">
    <reaction evidence="1">
        <text>ATP + protein L-histidine = ADP + protein N-phospho-L-histidine.</text>
        <dbReference type="EC" id="2.7.13.3"/>
    </reaction>
</comment>
<evidence type="ECO:0000256" key="4">
    <source>
        <dbReference type="ARBA" id="ARBA00022679"/>
    </source>
</evidence>
<dbReference type="NCBIfam" id="TIGR00229">
    <property type="entry name" value="sensory_box"/>
    <property type="match status" value="2"/>
</dbReference>
<reference evidence="8" key="1">
    <citation type="submission" date="2020-06" db="EMBL/GenBank/DDBJ databases">
        <title>Legume-microbial interactions unlock mineral nutrients during tropical forest succession.</title>
        <authorList>
            <person name="Epihov D.Z."/>
        </authorList>
    </citation>
    <scope>NUCLEOTIDE SEQUENCE [LARGE SCALE GENOMIC DNA]</scope>
    <source>
        <strain evidence="8">Pan2503</strain>
    </source>
</reference>
<protein>
    <recommendedName>
        <fullName evidence="2">histidine kinase</fullName>
        <ecNumber evidence="2">2.7.13.3</ecNumber>
    </recommendedName>
</protein>
<evidence type="ECO:0000256" key="1">
    <source>
        <dbReference type="ARBA" id="ARBA00000085"/>
    </source>
</evidence>
<dbReference type="Pfam" id="PF08447">
    <property type="entry name" value="PAS_3"/>
    <property type="match status" value="2"/>
</dbReference>
<keyword evidence="4" id="KW-0808">Transferase</keyword>
<dbReference type="InterPro" id="IPR001610">
    <property type="entry name" value="PAC"/>
</dbReference>
<feature type="domain" description="PAS" evidence="6">
    <location>
        <begin position="19"/>
        <end position="89"/>
    </location>
</feature>
<keyword evidence="9" id="KW-1185">Reference proteome</keyword>